<dbReference type="Pfam" id="PF24030">
    <property type="entry name" value="DUF7341"/>
    <property type="match status" value="1"/>
</dbReference>
<dbReference type="Proteomes" id="UP000094426">
    <property type="component" value="Unassembled WGS sequence"/>
</dbReference>
<dbReference type="OrthoDB" id="5023842at2"/>
<name>A0A1E2SK42_LEIXY</name>
<reference evidence="3" key="1">
    <citation type="submission" date="2015-11" db="EMBL/GenBank/DDBJ databases">
        <authorList>
            <person name="Wang J."/>
            <person name="Wang L."/>
            <person name="Wang F."/>
            <person name="Cao G."/>
        </authorList>
    </citation>
    <scope>NUCLEOTIDE SEQUENCE [LARGE SCALE GENOMIC DNA]</scope>
    <source>
        <strain evidence="3">gdw1</strain>
    </source>
</reference>
<evidence type="ECO:0000313" key="2">
    <source>
        <dbReference type="EMBL" id="ODA90235.1"/>
    </source>
</evidence>
<evidence type="ECO:0000313" key="3">
    <source>
        <dbReference type="Proteomes" id="UP000094426"/>
    </source>
</evidence>
<evidence type="ECO:0000259" key="1">
    <source>
        <dbReference type="Pfam" id="PF24030"/>
    </source>
</evidence>
<organism evidence="2 3">
    <name type="scientific">Leifsonia xyli subsp. xyli</name>
    <dbReference type="NCBI Taxonomy" id="59736"/>
    <lineage>
        <taxon>Bacteria</taxon>
        <taxon>Bacillati</taxon>
        <taxon>Actinomycetota</taxon>
        <taxon>Actinomycetes</taxon>
        <taxon>Micrococcales</taxon>
        <taxon>Microbacteriaceae</taxon>
        <taxon>Leifsonia</taxon>
    </lineage>
</organism>
<dbReference type="InterPro" id="IPR055765">
    <property type="entry name" value="DUF7341"/>
</dbReference>
<dbReference type="EMBL" id="LNZG01000016">
    <property type="protein sequence ID" value="ODA90235.1"/>
    <property type="molecule type" value="Genomic_DNA"/>
</dbReference>
<accession>A0A1E2SK42</accession>
<comment type="caution">
    <text evidence="2">The sequence shown here is derived from an EMBL/GenBank/DDBJ whole genome shotgun (WGS) entry which is preliminary data.</text>
</comment>
<dbReference type="AlphaFoldDB" id="A0A1E2SK42"/>
<dbReference type="RefSeq" id="WP_011185403.1">
    <property type="nucleotide sequence ID" value="NZ_LNZG01000016.1"/>
</dbReference>
<feature type="domain" description="DUF7341" evidence="1">
    <location>
        <begin position="7"/>
        <end position="137"/>
    </location>
</feature>
<sequence>MTDTDPLLAAVETLTKPVVGIAQKNEKTGRWERVHEVRQDPLLTQMREAVWPSGESNDGSALSASERMPLDSHMLIEYAKIATQITSWAATAGVKPSRNPITDLNTWYRAVHRDRDFDPGWAIRQLNGWAHHMRRLLAKPKSFIIEAACPICGTTQWGDRIHGGGMYPIKIEYVLDEDGRTPKDLSALCQFCKTVWDGRDSVMELHDELTEKGSLST</sequence>
<gene>
    <name evidence="2" type="ORF">ATY41_10775</name>
</gene>
<protein>
    <recommendedName>
        <fullName evidence="1">DUF7341 domain-containing protein</fullName>
    </recommendedName>
</protein>
<proteinExistence type="predicted"/>